<keyword evidence="2" id="KW-1185">Reference proteome</keyword>
<proteinExistence type="predicted"/>
<reference evidence="2" key="1">
    <citation type="journal article" date="2014" name="Nat. Genet.">
        <title>The genome of the stress-tolerant wild tomato species Solanum pennellii.</title>
        <authorList>
            <person name="Bolger A."/>
            <person name="Scossa F."/>
            <person name="Bolger M.E."/>
            <person name="Lanz C."/>
            <person name="Maumus F."/>
            <person name="Tohge T."/>
            <person name="Quesneville H."/>
            <person name="Alseekh S."/>
            <person name="Sorensen I."/>
            <person name="Lichtenstein G."/>
            <person name="Fich E.A."/>
            <person name="Conte M."/>
            <person name="Keller H."/>
            <person name="Schneeberger K."/>
            <person name="Schwacke R."/>
            <person name="Ofner I."/>
            <person name="Vrebalov J."/>
            <person name="Xu Y."/>
            <person name="Osorio S."/>
            <person name="Aflitos S.A."/>
            <person name="Schijlen E."/>
            <person name="Jimenez-Gomez J.M."/>
            <person name="Ryngajllo M."/>
            <person name="Kimura S."/>
            <person name="Kumar R."/>
            <person name="Koenig D."/>
            <person name="Headland L.R."/>
            <person name="Maloof J.N."/>
            <person name="Sinha N."/>
            <person name="van Ham R.C."/>
            <person name="Lankhorst R.K."/>
            <person name="Mao L."/>
            <person name="Vogel A."/>
            <person name="Arsova B."/>
            <person name="Panstruga R."/>
            <person name="Fei Z."/>
            <person name="Rose J.K."/>
            <person name="Zamir D."/>
            <person name="Carrari F."/>
            <person name="Giovannoni J.J."/>
            <person name="Weigel D."/>
            <person name="Usadel B."/>
            <person name="Fernie A.R."/>
        </authorList>
    </citation>
    <scope>NUCLEOTIDE SEQUENCE [LARGE SCALE GENOMIC DNA]</scope>
    <source>
        <strain evidence="2">cv. LA0716</strain>
    </source>
</reference>
<organism evidence="2 3">
    <name type="scientific">Solanum pennellii</name>
    <name type="common">Tomato</name>
    <name type="synonym">Lycopersicon pennellii</name>
    <dbReference type="NCBI Taxonomy" id="28526"/>
    <lineage>
        <taxon>Eukaryota</taxon>
        <taxon>Viridiplantae</taxon>
        <taxon>Streptophyta</taxon>
        <taxon>Embryophyta</taxon>
        <taxon>Tracheophyta</taxon>
        <taxon>Spermatophyta</taxon>
        <taxon>Magnoliopsida</taxon>
        <taxon>eudicotyledons</taxon>
        <taxon>Gunneridae</taxon>
        <taxon>Pentapetalae</taxon>
        <taxon>asterids</taxon>
        <taxon>lamiids</taxon>
        <taxon>Solanales</taxon>
        <taxon>Solanaceae</taxon>
        <taxon>Solanoideae</taxon>
        <taxon>Solaneae</taxon>
        <taxon>Solanum</taxon>
        <taxon>Solanum subgen. Lycopersicon</taxon>
    </lineage>
</organism>
<dbReference type="PANTHER" id="PTHR11439:SF499">
    <property type="entry name" value="PPC DOMAIN-CONTAINING PROTEIN"/>
    <property type="match status" value="1"/>
</dbReference>
<dbReference type="Proteomes" id="UP000694930">
    <property type="component" value="Chromosome 1"/>
</dbReference>
<dbReference type="SUPFAM" id="SSF56672">
    <property type="entry name" value="DNA/RNA polymerases"/>
    <property type="match status" value="1"/>
</dbReference>
<sequence>MAAGFQQSHLDYSLLIKKSSVGIVIVLIYVDDLLVTGSSTELIDDTKQILQNNFNINDFGPLKYFLGIEFARKNKGFPIHQRKYALEIISDLGLGGSKPISTPVEVNMKLTTLVFDKYSGSSSDAVLLDPGEYQRLVGRLLYLTVTRPDLSYAVQTLSQFMNAPKRSHMDAAIRVVKYIKQDSSSGILLAAQPDGSL</sequence>
<feature type="domain" description="Reverse transcriptase Ty1/copia-type" evidence="1">
    <location>
        <begin position="3"/>
        <end position="105"/>
    </location>
</feature>
<dbReference type="Pfam" id="PF07727">
    <property type="entry name" value="RVT_2"/>
    <property type="match status" value="1"/>
</dbReference>
<dbReference type="GeneID" id="107021900"/>
<evidence type="ECO:0000259" key="1">
    <source>
        <dbReference type="Pfam" id="PF07727"/>
    </source>
</evidence>
<evidence type="ECO:0000313" key="2">
    <source>
        <dbReference type="Proteomes" id="UP000694930"/>
    </source>
</evidence>
<evidence type="ECO:0000313" key="3">
    <source>
        <dbReference type="RefSeq" id="XP_015078103.1"/>
    </source>
</evidence>
<protein>
    <submittedName>
        <fullName evidence="3">Uncharacterized protein LOC107021900</fullName>
    </submittedName>
</protein>
<reference evidence="3" key="2">
    <citation type="submission" date="2025-08" db="UniProtKB">
        <authorList>
            <consortium name="RefSeq"/>
        </authorList>
    </citation>
    <scope>IDENTIFICATION</scope>
</reference>
<gene>
    <name evidence="3" type="primary">LOC107021900</name>
</gene>
<dbReference type="InterPro" id="IPR043502">
    <property type="entry name" value="DNA/RNA_pol_sf"/>
</dbReference>
<dbReference type="PANTHER" id="PTHR11439">
    <property type="entry name" value="GAG-POL-RELATED RETROTRANSPOSON"/>
    <property type="match status" value="1"/>
</dbReference>
<dbReference type="RefSeq" id="XP_015078103.1">
    <property type="nucleotide sequence ID" value="XM_015222617.1"/>
</dbReference>
<accession>A0ABM1GZD9</accession>
<name>A0ABM1GZD9_SOLPN</name>
<dbReference type="InterPro" id="IPR013103">
    <property type="entry name" value="RVT_2"/>
</dbReference>